<reference evidence="2 3" key="1">
    <citation type="journal article" date="2013" name="Proc. Natl. Acad. Sci. U.S.A.">
        <title>Genome of an arbuscular mycorrhizal fungus provides insight into the oldest plant symbiosis.</title>
        <authorList>
            <person name="Tisserant E."/>
            <person name="Malbreil M."/>
            <person name="Kuo A."/>
            <person name="Kohler A."/>
            <person name="Symeonidi A."/>
            <person name="Balestrini R."/>
            <person name="Charron P."/>
            <person name="Duensing N."/>
            <person name="Frei Dit Frey N."/>
            <person name="Gianinazzi-Pearson V."/>
            <person name="Gilbert L.B."/>
            <person name="Handa Y."/>
            <person name="Herr J.R."/>
            <person name="Hijri M."/>
            <person name="Koul R."/>
            <person name="Kawaguchi M."/>
            <person name="Krajinski F."/>
            <person name="Lammers P.J."/>
            <person name="Masclaux F.G."/>
            <person name="Murat C."/>
            <person name="Morin E."/>
            <person name="Ndikumana S."/>
            <person name="Pagni M."/>
            <person name="Petitpierre D."/>
            <person name="Requena N."/>
            <person name="Rosikiewicz P."/>
            <person name="Riley R."/>
            <person name="Saito K."/>
            <person name="San Clemente H."/>
            <person name="Shapiro H."/>
            <person name="van Tuinen D."/>
            <person name="Becard G."/>
            <person name="Bonfante P."/>
            <person name="Paszkowski U."/>
            <person name="Shachar-Hill Y.Y."/>
            <person name="Tuskan G.A."/>
            <person name="Young P.W."/>
            <person name="Sanders I.R."/>
            <person name="Henrissat B."/>
            <person name="Rensing S.A."/>
            <person name="Grigoriev I.V."/>
            <person name="Corradi N."/>
            <person name="Roux C."/>
            <person name="Martin F."/>
        </authorList>
    </citation>
    <scope>NUCLEOTIDE SEQUENCE [LARGE SCALE GENOMIC DNA]</scope>
    <source>
        <strain evidence="2 3">DAOM 197198</strain>
    </source>
</reference>
<evidence type="ECO:0000313" key="2">
    <source>
        <dbReference type="EMBL" id="POG81172.1"/>
    </source>
</evidence>
<dbReference type="Proteomes" id="UP000018888">
    <property type="component" value="Unassembled WGS sequence"/>
</dbReference>
<accession>A0A2P4QU80</accession>
<evidence type="ECO:0000256" key="1">
    <source>
        <dbReference type="SAM" id="Phobius"/>
    </source>
</evidence>
<organism evidence="2 3">
    <name type="scientific">Rhizophagus irregularis (strain DAOM 181602 / DAOM 197198 / MUCL 43194)</name>
    <name type="common">Arbuscular mycorrhizal fungus</name>
    <name type="synonym">Glomus intraradices</name>
    <dbReference type="NCBI Taxonomy" id="747089"/>
    <lineage>
        <taxon>Eukaryota</taxon>
        <taxon>Fungi</taxon>
        <taxon>Fungi incertae sedis</taxon>
        <taxon>Mucoromycota</taxon>
        <taxon>Glomeromycotina</taxon>
        <taxon>Glomeromycetes</taxon>
        <taxon>Glomerales</taxon>
        <taxon>Glomeraceae</taxon>
        <taxon>Rhizophagus</taxon>
    </lineage>
</organism>
<name>A0A2P4QU80_RHIID</name>
<keyword evidence="1" id="KW-1133">Transmembrane helix</keyword>
<dbReference type="AlphaFoldDB" id="A0A2P4QU80"/>
<reference evidence="2 3" key="2">
    <citation type="journal article" date="2018" name="New Phytol.">
        <title>High intraspecific genome diversity in the model arbuscular mycorrhizal symbiont Rhizophagus irregularis.</title>
        <authorList>
            <person name="Chen E.C.H."/>
            <person name="Morin E."/>
            <person name="Beaudet D."/>
            <person name="Noel J."/>
            <person name="Yildirir G."/>
            <person name="Ndikumana S."/>
            <person name="Charron P."/>
            <person name="St-Onge C."/>
            <person name="Giorgi J."/>
            <person name="Kruger M."/>
            <person name="Marton T."/>
            <person name="Ropars J."/>
            <person name="Grigoriev I.V."/>
            <person name="Hainaut M."/>
            <person name="Henrissat B."/>
            <person name="Roux C."/>
            <person name="Martin F."/>
            <person name="Corradi N."/>
        </authorList>
    </citation>
    <scope>NUCLEOTIDE SEQUENCE [LARGE SCALE GENOMIC DNA]</scope>
    <source>
        <strain evidence="2 3">DAOM 197198</strain>
    </source>
</reference>
<proteinExistence type="predicted"/>
<sequence>MIGCNTRILSIIQYFLLCTHKKNYIYIIFMPLIKEKNVIFKFLIFLRRNFLR</sequence>
<gene>
    <name evidence="2" type="ORF">GLOIN_2v1511262</name>
</gene>
<protein>
    <submittedName>
        <fullName evidence="2">Uncharacterized protein</fullName>
    </submittedName>
</protein>
<dbReference type="EMBL" id="AUPC02000013">
    <property type="protein sequence ID" value="POG81172.1"/>
    <property type="molecule type" value="Genomic_DNA"/>
</dbReference>
<comment type="caution">
    <text evidence="2">The sequence shown here is derived from an EMBL/GenBank/DDBJ whole genome shotgun (WGS) entry which is preliminary data.</text>
</comment>
<feature type="transmembrane region" description="Helical" evidence="1">
    <location>
        <begin position="24"/>
        <end position="46"/>
    </location>
</feature>
<keyword evidence="3" id="KW-1185">Reference proteome</keyword>
<keyword evidence="1" id="KW-0472">Membrane</keyword>
<evidence type="ECO:0000313" key="3">
    <source>
        <dbReference type="Proteomes" id="UP000018888"/>
    </source>
</evidence>
<keyword evidence="1" id="KW-0812">Transmembrane</keyword>